<accession>A0A844YAQ4</accession>
<dbReference type="AlphaFoldDB" id="A0A844YAQ4"/>
<organism evidence="1 2">
    <name type="scientific">Qipengyuania pelagi</name>
    <dbReference type="NCBI Taxonomy" id="994320"/>
    <lineage>
        <taxon>Bacteria</taxon>
        <taxon>Pseudomonadati</taxon>
        <taxon>Pseudomonadota</taxon>
        <taxon>Alphaproteobacteria</taxon>
        <taxon>Sphingomonadales</taxon>
        <taxon>Erythrobacteraceae</taxon>
        <taxon>Qipengyuania</taxon>
    </lineage>
</organism>
<dbReference type="Proteomes" id="UP000430272">
    <property type="component" value="Unassembled WGS sequence"/>
</dbReference>
<name>A0A844YAQ4_9SPHN</name>
<protein>
    <recommendedName>
        <fullName evidence="3">Lasso RiPP family leader peptide-containing protein</fullName>
    </recommendedName>
</protein>
<sequence length="47" mass="4936">MSTKATYERPTFKKVGSIEAITKSTSSGNRTDAAYANQAPLITGALS</sequence>
<evidence type="ECO:0008006" key="3">
    <source>
        <dbReference type="Google" id="ProtNLM"/>
    </source>
</evidence>
<evidence type="ECO:0000313" key="1">
    <source>
        <dbReference type="EMBL" id="MXO54323.1"/>
    </source>
</evidence>
<comment type="caution">
    <text evidence="1">The sequence shown here is derived from an EMBL/GenBank/DDBJ whole genome shotgun (WGS) entry which is preliminary data.</text>
</comment>
<reference evidence="1 2" key="1">
    <citation type="submission" date="2019-12" db="EMBL/GenBank/DDBJ databases">
        <title>Genomic-based taxomic classification of the family Erythrobacteraceae.</title>
        <authorList>
            <person name="Xu L."/>
        </authorList>
    </citation>
    <scope>NUCLEOTIDE SEQUENCE [LARGE SCALE GENOMIC DNA]</scope>
    <source>
        <strain evidence="1 2">JCM 17468</strain>
    </source>
</reference>
<proteinExistence type="predicted"/>
<evidence type="ECO:0000313" key="2">
    <source>
        <dbReference type="Proteomes" id="UP000430272"/>
    </source>
</evidence>
<dbReference type="RefSeq" id="WP_160661080.1">
    <property type="nucleotide sequence ID" value="NZ_BAABDV010000001.1"/>
</dbReference>
<dbReference type="EMBL" id="WTYD01000001">
    <property type="protein sequence ID" value="MXO54323.1"/>
    <property type="molecule type" value="Genomic_DNA"/>
</dbReference>
<gene>
    <name evidence="1" type="ORF">GRI47_09945</name>
</gene>
<keyword evidence="2" id="KW-1185">Reference proteome</keyword>